<sequence>MDSLFKLWDDIFLHNNEFDESFSKCFTERVRANISHDEAVALERHFKRLPKDYRDRVSEIFRDQVIFLLESPNRKWT</sequence>
<reference evidence="1 3" key="1">
    <citation type="submission" date="2016-04" db="EMBL/GenBank/DDBJ databases">
        <title>Genome analyses suggest a sexual origin of heterokaryosis in a supposedly ancient asexual fungus.</title>
        <authorList>
            <person name="Ropars J."/>
            <person name="Sedzielewska K."/>
            <person name="Noel J."/>
            <person name="Charron P."/>
            <person name="Farinelli L."/>
            <person name="Marton T."/>
            <person name="Kruger M."/>
            <person name="Pelin A."/>
            <person name="Brachmann A."/>
            <person name="Corradi N."/>
        </authorList>
    </citation>
    <scope>NUCLEOTIDE SEQUENCE [LARGE SCALE GENOMIC DNA]</scope>
    <source>
        <strain evidence="1 3">C2</strain>
    </source>
</reference>
<evidence type="ECO:0000313" key="1">
    <source>
        <dbReference type="EMBL" id="PKK60357.1"/>
    </source>
</evidence>
<name>A0A2N1MFD8_9GLOM</name>
<comment type="caution">
    <text evidence="1">The sequence shown here is derived from an EMBL/GenBank/DDBJ whole genome shotgun (WGS) entry which is preliminary data.</text>
</comment>
<organism evidence="1 3">
    <name type="scientific">Rhizophagus irregularis</name>
    <dbReference type="NCBI Taxonomy" id="588596"/>
    <lineage>
        <taxon>Eukaryota</taxon>
        <taxon>Fungi</taxon>
        <taxon>Fungi incertae sedis</taxon>
        <taxon>Mucoromycota</taxon>
        <taxon>Glomeromycotina</taxon>
        <taxon>Glomeromycetes</taxon>
        <taxon>Glomerales</taxon>
        <taxon>Glomeraceae</taxon>
        <taxon>Rhizophagus</taxon>
    </lineage>
</organism>
<dbReference type="EMBL" id="LLXL01002616">
    <property type="protein sequence ID" value="PKK60357.1"/>
    <property type="molecule type" value="Genomic_DNA"/>
</dbReference>
<dbReference type="EMBL" id="LLXL01001835">
    <property type="protein sequence ID" value="PKK62709.1"/>
    <property type="molecule type" value="Genomic_DNA"/>
</dbReference>
<evidence type="ECO:0000313" key="2">
    <source>
        <dbReference type="EMBL" id="PKK62709.1"/>
    </source>
</evidence>
<reference evidence="1 3" key="2">
    <citation type="submission" date="2017-10" db="EMBL/GenBank/DDBJ databases">
        <title>Extensive intraspecific genome diversity in a model arbuscular mycorrhizal fungus.</title>
        <authorList>
            <person name="Chen E.C.H."/>
            <person name="Morin E."/>
            <person name="Baudet D."/>
            <person name="Noel J."/>
            <person name="Ndikumana S."/>
            <person name="Charron P."/>
            <person name="St-Onge C."/>
            <person name="Giorgi J."/>
            <person name="Grigoriev I.V."/>
            <person name="Roux C."/>
            <person name="Martin F.M."/>
            <person name="Corradi N."/>
        </authorList>
    </citation>
    <scope>NUCLEOTIDE SEQUENCE [LARGE SCALE GENOMIC DNA]</scope>
    <source>
        <strain evidence="1 3">C2</strain>
    </source>
</reference>
<gene>
    <name evidence="2" type="ORF">RhiirC2_759228</name>
    <name evidence="1" type="ORF">RhiirC2_761899</name>
</gene>
<protein>
    <submittedName>
        <fullName evidence="1">Uncharacterized protein</fullName>
    </submittedName>
</protein>
<dbReference type="AlphaFoldDB" id="A0A2N1MFD8"/>
<dbReference type="Proteomes" id="UP000233469">
    <property type="component" value="Unassembled WGS sequence"/>
</dbReference>
<accession>A0A2N1MFD8</accession>
<feature type="non-terminal residue" evidence="1">
    <location>
        <position position="77"/>
    </location>
</feature>
<proteinExistence type="predicted"/>
<evidence type="ECO:0000313" key="3">
    <source>
        <dbReference type="Proteomes" id="UP000233469"/>
    </source>
</evidence>